<evidence type="ECO:0000313" key="8">
    <source>
        <dbReference type="EMBL" id="APH00915.1"/>
    </source>
</evidence>
<dbReference type="Pfam" id="PF08240">
    <property type="entry name" value="ADH_N"/>
    <property type="match status" value="1"/>
</dbReference>
<reference evidence="8 9" key="1">
    <citation type="submission" date="2015-11" db="EMBL/GenBank/DDBJ databases">
        <authorList>
            <person name="Zhang Y."/>
            <person name="Guo Z."/>
        </authorList>
    </citation>
    <scope>NUCLEOTIDE SEQUENCE [LARGE SCALE GENOMIC DNA]</scope>
    <source>
        <strain evidence="8 9">YFY001</strain>
    </source>
</reference>
<dbReference type="SUPFAM" id="SSF50129">
    <property type="entry name" value="GroES-like"/>
    <property type="match status" value="1"/>
</dbReference>
<dbReference type="SUPFAM" id="SSF51735">
    <property type="entry name" value="NAD(P)-binding Rossmann-fold domains"/>
    <property type="match status" value="1"/>
</dbReference>
<dbReference type="InterPro" id="IPR002328">
    <property type="entry name" value="ADH_Zn_CS"/>
</dbReference>
<dbReference type="InterPro" id="IPR036291">
    <property type="entry name" value="NAD(P)-bd_dom_sf"/>
</dbReference>
<evidence type="ECO:0000259" key="6">
    <source>
        <dbReference type="Pfam" id="PF00107"/>
    </source>
</evidence>
<evidence type="ECO:0000256" key="2">
    <source>
        <dbReference type="ARBA" id="ARBA00022723"/>
    </source>
</evidence>
<dbReference type="GO" id="GO:0008270">
    <property type="term" value="F:zinc ion binding"/>
    <property type="evidence" value="ECO:0007669"/>
    <property type="project" value="InterPro"/>
</dbReference>
<proteinExistence type="inferred from homology"/>
<comment type="similarity">
    <text evidence="5">Belongs to the zinc-containing alcohol dehydrogenase family.</text>
</comment>
<dbReference type="InterPro" id="IPR011032">
    <property type="entry name" value="GroES-like_sf"/>
</dbReference>
<gene>
    <name evidence="8" type="ORF">ASJ30_04675</name>
</gene>
<dbReference type="KEGG" id="jte:ASJ30_04675"/>
<keyword evidence="4" id="KW-0560">Oxidoreductase</keyword>
<dbReference type="Pfam" id="PF00107">
    <property type="entry name" value="ADH_zinc_N"/>
    <property type="match status" value="1"/>
</dbReference>
<evidence type="ECO:0000256" key="1">
    <source>
        <dbReference type="ARBA" id="ARBA00001947"/>
    </source>
</evidence>
<evidence type="ECO:0000256" key="4">
    <source>
        <dbReference type="ARBA" id="ARBA00023002"/>
    </source>
</evidence>
<organism evidence="8 9">
    <name type="scientific">Janibacter indicus</name>
    <dbReference type="NCBI Taxonomy" id="857417"/>
    <lineage>
        <taxon>Bacteria</taxon>
        <taxon>Bacillati</taxon>
        <taxon>Actinomycetota</taxon>
        <taxon>Actinomycetes</taxon>
        <taxon>Micrococcales</taxon>
        <taxon>Intrasporangiaceae</taxon>
        <taxon>Janibacter</taxon>
    </lineage>
</organism>
<name>A0A1L3MEY8_9MICO</name>
<dbReference type="PROSITE" id="PS00059">
    <property type="entry name" value="ADH_ZINC"/>
    <property type="match status" value="1"/>
</dbReference>
<feature type="domain" description="Alcohol dehydrogenase-like N-terminal" evidence="7">
    <location>
        <begin position="25"/>
        <end position="145"/>
    </location>
</feature>
<dbReference type="PANTHER" id="PTHR42813:SF2">
    <property type="entry name" value="DEHYDROGENASE, ZINC-CONTAINING, PUTATIVE (AFU_ORTHOLOGUE AFUA_2G02810)-RELATED"/>
    <property type="match status" value="1"/>
</dbReference>
<feature type="domain" description="Alcohol dehydrogenase-like C-terminal" evidence="6">
    <location>
        <begin position="189"/>
        <end position="257"/>
    </location>
</feature>
<keyword evidence="2 5" id="KW-0479">Metal-binding</keyword>
<evidence type="ECO:0000256" key="3">
    <source>
        <dbReference type="ARBA" id="ARBA00022833"/>
    </source>
</evidence>
<dbReference type="EMBL" id="CP013290">
    <property type="protein sequence ID" value="APH00915.1"/>
    <property type="molecule type" value="Genomic_DNA"/>
</dbReference>
<evidence type="ECO:0000256" key="5">
    <source>
        <dbReference type="RuleBase" id="RU361277"/>
    </source>
</evidence>
<dbReference type="Gene3D" id="3.90.180.10">
    <property type="entry name" value="Medium-chain alcohol dehydrogenases, catalytic domain"/>
    <property type="match status" value="1"/>
</dbReference>
<dbReference type="Proteomes" id="UP000182938">
    <property type="component" value="Chromosome"/>
</dbReference>
<dbReference type="CDD" id="cd08283">
    <property type="entry name" value="FDH_like_1"/>
    <property type="match status" value="1"/>
</dbReference>
<sequence length="393" mass="42034">MKALTWQGRSDVRIDDVPDPRIEHPTDAVIRVTSTAICGSDLHLYEPLAPFLSKGDILGHETMGIVEEVGSEVTHISVGDRVVVPFNISCGHCWMCQRGFMAQCETTQVREQGMGASLFGFTELYGSVPGGQAEYLRVPQAQFGPILVPEGVADERFLYLSDILPTAWQGVEYADVPDGGSLAVIGLGPVGLMAVAIATHRGLQVIGVDNVPERLARARQYGATVINTDETDDVPGAIRELTDGRGVDGSLDAVGMEAHGAPVAETAIKAVGLVPDVLAKPMMKTVGIDRLAALRTAIGAVRRSGTVSVSGVYGGMADPLPMMEIFDKGLALRMGQCHVKRWIDDIMPLVLEDGDPLGLEAFATHRLPLPQAPDAYSMFQKKQDGCIKVVLKP</sequence>
<keyword evidence="3 5" id="KW-0862">Zinc</keyword>
<dbReference type="GO" id="GO:0016491">
    <property type="term" value="F:oxidoreductase activity"/>
    <property type="evidence" value="ECO:0007669"/>
    <property type="project" value="UniProtKB-KW"/>
</dbReference>
<comment type="cofactor">
    <cofactor evidence="1 5">
        <name>Zn(2+)</name>
        <dbReference type="ChEBI" id="CHEBI:29105"/>
    </cofactor>
</comment>
<dbReference type="InterPro" id="IPR013149">
    <property type="entry name" value="ADH-like_C"/>
</dbReference>
<keyword evidence="9" id="KW-1185">Reference proteome</keyword>
<dbReference type="RefSeq" id="WP_072624079.1">
    <property type="nucleotide sequence ID" value="NZ_CP013290.1"/>
</dbReference>
<evidence type="ECO:0000313" key="9">
    <source>
        <dbReference type="Proteomes" id="UP000182938"/>
    </source>
</evidence>
<dbReference type="Gene3D" id="3.40.50.720">
    <property type="entry name" value="NAD(P)-binding Rossmann-like Domain"/>
    <property type="match status" value="1"/>
</dbReference>
<protein>
    <submittedName>
        <fullName evidence="8">Zn-dependent alcohol dehydrogenase</fullName>
    </submittedName>
</protein>
<dbReference type="InterPro" id="IPR013154">
    <property type="entry name" value="ADH-like_N"/>
</dbReference>
<dbReference type="PANTHER" id="PTHR42813">
    <property type="entry name" value="ZINC-TYPE ALCOHOL DEHYDROGENASE-LIKE"/>
    <property type="match status" value="1"/>
</dbReference>
<evidence type="ECO:0000259" key="7">
    <source>
        <dbReference type="Pfam" id="PF08240"/>
    </source>
</evidence>
<accession>A0A1L3MEY8</accession>
<dbReference type="AlphaFoldDB" id="A0A1L3MEY8"/>